<accession>A0A1E5PHC3</accession>
<dbReference type="OrthoDB" id="3534750at2"/>
<feature type="signal peptide" evidence="1">
    <location>
        <begin position="1"/>
        <end position="23"/>
    </location>
</feature>
<comment type="caution">
    <text evidence="3">The sequence shown here is derived from an EMBL/GenBank/DDBJ whole genome shotgun (WGS) entry which is preliminary data.</text>
</comment>
<evidence type="ECO:0000313" key="4">
    <source>
        <dbReference type="Proteomes" id="UP000095759"/>
    </source>
</evidence>
<feature type="chain" id="PRO_5009183360" description="Ricin B lectin domain-containing protein" evidence="1">
    <location>
        <begin position="24"/>
        <end position="174"/>
    </location>
</feature>
<dbReference type="Gene3D" id="2.80.10.50">
    <property type="match status" value="1"/>
</dbReference>
<organism evidence="3 4">
    <name type="scientific">Streptomyces agglomeratus</name>
    <dbReference type="NCBI Taxonomy" id="285458"/>
    <lineage>
        <taxon>Bacteria</taxon>
        <taxon>Bacillati</taxon>
        <taxon>Actinomycetota</taxon>
        <taxon>Actinomycetes</taxon>
        <taxon>Kitasatosporales</taxon>
        <taxon>Streptomycetaceae</taxon>
        <taxon>Streptomyces</taxon>
    </lineage>
</organism>
<dbReference type="Proteomes" id="UP000095759">
    <property type="component" value="Unassembled WGS sequence"/>
</dbReference>
<dbReference type="PROSITE" id="PS50231">
    <property type="entry name" value="RICIN_B_LECTIN"/>
    <property type="match status" value="1"/>
</dbReference>
<reference evidence="3 4" key="1">
    <citation type="submission" date="2016-08" db="EMBL/GenBank/DDBJ databases">
        <title>Complete genome sequence of Streptomyces agglomeratus strain 6-3-2, a novel anti-MRSA actinomycete isolated from Wuli of Tebit, China.</title>
        <authorList>
            <person name="Chen X."/>
        </authorList>
    </citation>
    <scope>NUCLEOTIDE SEQUENCE [LARGE SCALE GENOMIC DNA]</scope>
    <source>
        <strain evidence="3 4">6-3-2</strain>
    </source>
</reference>
<proteinExistence type="predicted"/>
<protein>
    <recommendedName>
        <fullName evidence="2">Ricin B lectin domain-containing protein</fullName>
    </recommendedName>
</protein>
<dbReference type="CDD" id="cd00161">
    <property type="entry name" value="beta-trefoil_Ricin-like"/>
    <property type="match status" value="1"/>
</dbReference>
<sequence>MKKIHSLALSFGLVAALTGTAQATGQPGRAPLPTNQITNVISGYVIDSAGKTGSNRVPVYIYRDAANPSDNLRWRYDPATQHIVNIATGYALDSGGDTSRPVVQVYAYKDATGPSNNLKWRWDADRQHIVNVATGYALDAGPIRSTSPSSQSLFAYWDNTSTSDTLRWKTDIFN</sequence>
<dbReference type="InterPro" id="IPR000772">
    <property type="entry name" value="Ricin_B_lectin"/>
</dbReference>
<name>A0A1E5PHC3_9ACTN</name>
<gene>
    <name evidence="3" type="ORF">AS594_35435</name>
</gene>
<evidence type="ECO:0000259" key="2">
    <source>
        <dbReference type="Pfam" id="PF00652"/>
    </source>
</evidence>
<dbReference type="RefSeq" id="WP_069931520.1">
    <property type="nucleotide sequence ID" value="NZ_MEHI01000006.1"/>
</dbReference>
<evidence type="ECO:0000313" key="3">
    <source>
        <dbReference type="EMBL" id="OEJ28932.1"/>
    </source>
</evidence>
<dbReference type="InterPro" id="IPR035992">
    <property type="entry name" value="Ricin_B-like_lectins"/>
</dbReference>
<keyword evidence="1" id="KW-0732">Signal</keyword>
<keyword evidence="4" id="KW-1185">Reference proteome</keyword>
<dbReference type="SUPFAM" id="SSF50370">
    <property type="entry name" value="Ricin B-like lectins"/>
    <property type="match status" value="1"/>
</dbReference>
<dbReference type="AlphaFoldDB" id="A0A1E5PHC3"/>
<evidence type="ECO:0000256" key="1">
    <source>
        <dbReference type="SAM" id="SignalP"/>
    </source>
</evidence>
<feature type="domain" description="Ricin B lectin" evidence="2">
    <location>
        <begin position="36"/>
        <end position="145"/>
    </location>
</feature>
<dbReference type="EMBL" id="MEHJ01000001">
    <property type="protein sequence ID" value="OEJ28932.1"/>
    <property type="molecule type" value="Genomic_DNA"/>
</dbReference>
<dbReference type="Pfam" id="PF00652">
    <property type="entry name" value="Ricin_B_lectin"/>
    <property type="match status" value="1"/>
</dbReference>